<sequence>METDKIFEDKERTDLNFASHLDDLFDFYDRNAKPEFAKVRMTINEWFTNYPDSEKSELKSRFRKAFSPAFFELFIYQLFTKQGFTLTPHPQIQSTLKAPDFLAEKGELSFYIEAKEVADASEAEAAFYKRINTIYDALSKLIIPGYWLIIEKLKVKSIQQPSGKKIIKHLERELPEYISRNAAANIERTDWGYIAPLTIDRDDIKLVVRLFPKSLKQIKNESMSTIASYPAKSSWGYPEEALIRGAVHEKASRYGELDRPEVVG</sequence>
<organism evidence="1 2">
    <name type="scientific">Hymenobacter frigidus</name>
    <dbReference type="NCBI Taxonomy" id="1524095"/>
    <lineage>
        <taxon>Bacteria</taxon>
        <taxon>Pseudomonadati</taxon>
        <taxon>Bacteroidota</taxon>
        <taxon>Cytophagia</taxon>
        <taxon>Cytophagales</taxon>
        <taxon>Hymenobacteraceae</taxon>
        <taxon>Hymenobacter</taxon>
    </lineage>
</organism>
<evidence type="ECO:0000313" key="2">
    <source>
        <dbReference type="Proteomes" id="UP000637774"/>
    </source>
</evidence>
<evidence type="ECO:0000313" key="1">
    <source>
        <dbReference type="EMBL" id="GGH86455.1"/>
    </source>
</evidence>
<dbReference type="Proteomes" id="UP000637774">
    <property type="component" value="Unassembled WGS sequence"/>
</dbReference>
<dbReference type="RefSeq" id="WP_188562220.1">
    <property type="nucleotide sequence ID" value="NZ_BMGY01000019.1"/>
</dbReference>
<protein>
    <recommendedName>
        <fullName evidence="3">Class I SAM-dependent DNA methyltransferase</fullName>
    </recommendedName>
</protein>
<comment type="caution">
    <text evidence="1">The sequence shown here is derived from an EMBL/GenBank/DDBJ whole genome shotgun (WGS) entry which is preliminary data.</text>
</comment>
<gene>
    <name evidence="1" type="ORF">GCM10011495_23070</name>
</gene>
<evidence type="ECO:0008006" key="3">
    <source>
        <dbReference type="Google" id="ProtNLM"/>
    </source>
</evidence>
<proteinExistence type="predicted"/>
<reference evidence="2" key="1">
    <citation type="journal article" date="2019" name="Int. J. Syst. Evol. Microbiol.">
        <title>The Global Catalogue of Microorganisms (GCM) 10K type strain sequencing project: providing services to taxonomists for standard genome sequencing and annotation.</title>
        <authorList>
            <consortium name="The Broad Institute Genomics Platform"/>
            <consortium name="The Broad Institute Genome Sequencing Center for Infectious Disease"/>
            <person name="Wu L."/>
            <person name="Ma J."/>
        </authorList>
    </citation>
    <scope>NUCLEOTIDE SEQUENCE [LARGE SCALE GENOMIC DNA]</scope>
    <source>
        <strain evidence="2">CGMCC 1.14966</strain>
    </source>
</reference>
<accession>A0ABQ2A6B9</accession>
<keyword evidence="2" id="KW-1185">Reference proteome</keyword>
<name>A0ABQ2A6B9_9BACT</name>
<dbReference type="EMBL" id="BMGY01000019">
    <property type="protein sequence ID" value="GGH86455.1"/>
    <property type="molecule type" value="Genomic_DNA"/>
</dbReference>